<dbReference type="InterPro" id="IPR018062">
    <property type="entry name" value="HTH_AraC-typ_CS"/>
</dbReference>
<dbReference type="SUPFAM" id="SSF46689">
    <property type="entry name" value="Homeodomain-like"/>
    <property type="match status" value="2"/>
</dbReference>
<dbReference type="InterPro" id="IPR009057">
    <property type="entry name" value="Homeodomain-like_sf"/>
</dbReference>
<gene>
    <name evidence="6" type="primary">rhaS_19</name>
    <name evidence="6" type="ORF">LMG24238_07136</name>
</gene>
<keyword evidence="3" id="KW-0804">Transcription</keyword>
<dbReference type="GO" id="GO:0043565">
    <property type="term" value="F:sequence-specific DNA binding"/>
    <property type="evidence" value="ECO:0007669"/>
    <property type="project" value="InterPro"/>
</dbReference>
<dbReference type="Gene3D" id="1.10.10.60">
    <property type="entry name" value="Homeodomain-like"/>
    <property type="match status" value="2"/>
</dbReference>
<dbReference type="InterPro" id="IPR020449">
    <property type="entry name" value="Tscrpt_reg_AraC-type_HTH"/>
</dbReference>
<dbReference type="GeneID" id="97045693"/>
<evidence type="ECO:0000256" key="1">
    <source>
        <dbReference type="ARBA" id="ARBA00023015"/>
    </source>
</evidence>
<dbReference type="GO" id="GO:0003700">
    <property type="term" value="F:DNA-binding transcription factor activity"/>
    <property type="evidence" value="ECO:0007669"/>
    <property type="project" value="InterPro"/>
</dbReference>
<dbReference type="PANTHER" id="PTHR43280:SF27">
    <property type="entry name" value="TRANSCRIPTIONAL REGULATOR MTLR"/>
    <property type="match status" value="1"/>
</dbReference>
<dbReference type="InterPro" id="IPR018060">
    <property type="entry name" value="HTH_AraC"/>
</dbReference>
<keyword evidence="2" id="KW-0238">DNA-binding</keyword>
<dbReference type="PRINTS" id="PR00032">
    <property type="entry name" value="HTHARAC"/>
</dbReference>
<dbReference type="Pfam" id="PF12833">
    <property type="entry name" value="HTH_18"/>
    <property type="match status" value="1"/>
</dbReference>
<accession>A0A6J5CQQ9</accession>
<dbReference type="PROSITE" id="PS00041">
    <property type="entry name" value="HTH_ARAC_FAMILY_1"/>
    <property type="match status" value="1"/>
</dbReference>
<dbReference type="RefSeq" id="WP_175054542.1">
    <property type="nucleotide sequence ID" value="NZ_CADIKC010000017.1"/>
</dbReference>
<evidence type="ECO:0000256" key="4">
    <source>
        <dbReference type="SAM" id="MobiDB-lite"/>
    </source>
</evidence>
<reference evidence="6 7" key="1">
    <citation type="submission" date="2020-04" db="EMBL/GenBank/DDBJ databases">
        <authorList>
            <person name="De Canck E."/>
        </authorList>
    </citation>
    <scope>NUCLEOTIDE SEQUENCE [LARGE SCALE GENOMIC DNA]</scope>
    <source>
        <strain evidence="6 7">LMG 24238</strain>
    </source>
</reference>
<sequence>MGSKRPVLTPQFEHDLLRDPRLGYESPNTSEFVRCIEHGSPTPLERWHCHDECELQLIVGARGRAFVGDYFGHFEPGHLVLTGPRLPHNWISTDLPPNGLEVRSLVIQFREEPLREGMRAIKELEEARPLLERARRGIEFFGLSESVRDRFYRIKRTHGLQRFAEFADLLCLLQNSRDYRLLSSDSTVVVSPINALSTINEIIEYVNENYGESLSLSDVAVRVNMSEDTVSRYFKKATDSTFTTFVNRVRVHKACELLMHSERQISGICYEVGFNNMANFNRRFREIKGTTPSEFRRQSMDRLGREISPGAQVRDASR</sequence>
<keyword evidence="1" id="KW-0805">Transcription regulation</keyword>
<dbReference type="PANTHER" id="PTHR43280">
    <property type="entry name" value="ARAC-FAMILY TRANSCRIPTIONAL REGULATOR"/>
    <property type="match status" value="1"/>
</dbReference>
<dbReference type="PROSITE" id="PS01124">
    <property type="entry name" value="HTH_ARAC_FAMILY_2"/>
    <property type="match status" value="1"/>
</dbReference>
<dbReference type="Proteomes" id="UP000494255">
    <property type="component" value="Unassembled WGS sequence"/>
</dbReference>
<dbReference type="EMBL" id="CADIKC010000017">
    <property type="protein sequence ID" value="CAB3743812.1"/>
    <property type="molecule type" value="Genomic_DNA"/>
</dbReference>
<keyword evidence="7" id="KW-1185">Reference proteome</keyword>
<evidence type="ECO:0000313" key="7">
    <source>
        <dbReference type="Proteomes" id="UP000494255"/>
    </source>
</evidence>
<dbReference type="SMART" id="SM00342">
    <property type="entry name" value="HTH_ARAC"/>
    <property type="match status" value="1"/>
</dbReference>
<feature type="region of interest" description="Disordered" evidence="4">
    <location>
        <begin position="295"/>
        <end position="318"/>
    </location>
</feature>
<evidence type="ECO:0000256" key="2">
    <source>
        <dbReference type="ARBA" id="ARBA00023125"/>
    </source>
</evidence>
<dbReference type="AlphaFoldDB" id="A0A6J5CQQ9"/>
<evidence type="ECO:0000256" key="3">
    <source>
        <dbReference type="ARBA" id="ARBA00023163"/>
    </source>
</evidence>
<evidence type="ECO:0000259" key="5">
    <source>
        <dbReference type="PROSITE" id="PS01124"/>
    </source>
</evidence>
<proteinExistence type="predicted"/>
<dbReference type="CDD" id="cd06976">
    <property type="entry name" value="cupin_MtlR-like_N"/>
    <property type="match status" value="1"/>
</dbReference>
<name>A0A6J5CQQ9_9BURK</name>
<protein>
    <submittedName>
        <fullName evidence="6">HTH-type transcriptional activator RhaS</fullName>
    </submittedName>
</protein>
<organism evidence="6 7">
    <name type="scientific">Paraburkholderia sediminicola</name>
    <dbReference type="NCBI Taxonomy" id="458836"/>
    <lineage>
        <taxon>Bacteria</taxon>
        <taxon>Pseudomonadati</taxon>
        <taxon>Pseudomonadota</taxon>
        <taxon>Betaproteobacteria</taxon>
        <taxon>Burkholderiales</taxon>
        <taxon>Burkholderiaceae</taxon>
        <taxon>Paraburkholderia</taxon>
    </lineage>
</organism>
<feature type="compositionally biased region" description="Basic and acidic residues" evidence="4">
    <location>
        <begin position="295"/>
        <end position="305"/>
    </location>
</feature>
<evidence type="ECO:0000313" key="6">
    <source>
        <dbReference type="EMBL" id="CAB3743812.1"/>
    </source>
</evidence>
<feature type="domain" description="HTH araC/xylS-type" evidence="5">
    <location>
        <begin position="200"/>
        <end position="298"/>
    </location>
</feature>